<evidence type="ECO:0000313" key="4">
    <source>
        <dbReference type="Proteomes" id="UP000431401"/>
    </source>
</evidence>
<dbReference type="SMART" id="SM01012">
    <property type="entry name" value="ANTAR"/>
    <property type="match status" value="1"/>
</dbReference>
<reference evidence="2 4" key="1">
    <citation type="submission" date="2019-10" db="EMBL/GenBank/DDBJ databases">
        <title>Nocardia macrotermitis sp. nov. and Nocardia aurantia sp. nov., isolated from the gut of fungus growing-termite Macrotermes natalensis.</title>
        <authorList>
            <person name="Benndorf R."/>
            <person name="Schwitalla J."/>
            <person name="Martin K."/>
            <person name="De Beer W."/>
            <person name="Kaster A.-K."/>
            <person name="Vollmers J."/>
            <person name="Poulsen M."/>
            <person name="Beemelmanns C."/>
        </authorList>
    </citation>
    <scope>NUCLEOTIDE SEQUENCE [LARGE SCALE GENOMIC DNA]</scope>
    <source>
        <strain evidence="2 4">RB56</strain>
    </source>
</reference>
<dbReference type="InterPro" id="IPR005561">
    <property type="entry name" value="ANTAR"/>
</dbReference>
<dbReference type="Gene3D" id="1.10.10.10">
    <property type="entry name" value="Winged helix-like DNA-binding domain superfamily/Winged helix DNA-binding domain"/>
    <property type="match status" value="1"/>
</dbReference>
<evidence type="ECO:0000259" key="1">
    <source>
        <dbReference type="PROSITE" id="PS50921"/>
    </source>
</evidence>
<dbReference type="EMBL" id="WEGI01000015">
    <property type="protein sequence ID" value="MQY30871.1"/>
    <property type="molecule type" value="Genomic_DNA"/>
</dbReference>
<feature type="domain" description="ANTAR" evidence="1">
    <location>
        <begin position="31"/>
        <end position="92"/>
    </location>
</feature>
<protein>
    <recommendedName>
        <fullName evidence="1">ANTAR domain-containing protein</fullName>
    </recommendedName>
</protein>
<dbReference type="InterPro" id="IPR011006">
    <property type="entry name" value="CheY-like_superfamily"/>
</dbReference>
<organism evidence="2 4">
    <name type="scientific">Nocardia aurantia</name>
    <dbReference type="NCBI Taxonomy" id="2585199"/>
    <lineage>
        <taxon>Bacteria</taxon>
        <taxon>Bacillati</taxon>
        <taxon>Actinomycetota</taxon>
        <taxon>Actinomycetes</taxon>
        <taxon>Mycobacteriales</taxon>
        <taxon>Nocardiaceae</taxon>
        <taxon>Nocardia</taxon>
    </lineage>
</organism>
<evidence type="ECO:0000313" key="3">
    <source>
        <dbReference type="EMBL" id="MQY30871.1"/>
    </source>
</evidence>
<proteinExistence type="predicted"/>
<comment type="caution">
    <text evidence="2">The sequence shown here is derived from an EMBL/GenBank/DDBJ whole genome shotgun (WGS) entry which is preliminary data.</text>
</comment>
<sequence>MIVVSDRLLDDTGTVTGTAGYYIDVTDTFAEHRREVIADALPEVFEDRAVIEQLKGILMYVYRISADRAFDVLRWRSQETNTKLRDLAARIVTELDTLPPGPPASRSQFDHLLLTAHERIPRHTDRHTRPA</sequence>
<dbReference type="Proteomes" id="UP000431401">
    <property type="component" value="Unassembled WGS sequence"/>
</dbReference>
<keyword evidence="4" id="KW-1185">Reference proteome</keyword>
<accession>A0A7K0DNG9</accession>
<dbReference type="GO" id="GO:0003723">
    <property type="term" value="F:RNA binding"/>
    <property type="evidence" value="ECO:0007669"/>
    <property type="project" value="InterPro"/>
</dbReference>
<dbReference type="InterPro" id="IPR036388">
    <property type="entry name" value="WH-like_DNA-bd_sf"/>
</dbReference>
<dbReference type="EMBL" id="WEGI01000006">
    <property type="protein sequence ID" value="MQY27295.1"/>
    <property type="molecule type" value="Genomic_DNA"/>
</dbReference>
<dbReference type="AlphaFoldDB" id="A0A7K0DNG9"/>
<gene>
    <name evidence="2" type="ORF">NRB56_28780</name>
    <name evidence="3" type="ORF">NRB56_64750</name>
</gene>
<name>A0A7K0DNG9_9NOCA</name>
<dbReference type="Pfam" id="PF03861">
    <property type="entry name" value="ANTAR"/>
    <property type="match status" value="1"/>
</dbReference>
<evidence type="ECO:0000313" key="2">
    <source>
        <dbReference type="EMBL" id="MQY27295.1"/>
    </source>
</evidence>
<dbReference type="PROSITE" id="PS50921">
    <property type="entry name" value="ANTAR"/>
    <property type="match status" value="1"/>
</dbReference>
<dbReference type="SUPFAM" id="SSF52172">
    <property type="entry name" value="CheY-like"/>
    <property type="match status" value="1"/>
</dbReference>